<comment type="caution">
    <text evidence="3">The sequence shown here is derived from an EMBL/GenBank/DDBJ whole genome shotgun (WGS) entry which is preliminary data.</text>
</comment>
<organism evidence="3">
    <name type="scientific">Peptoniphilus harei</name>
    <dbReference type="NCBI Taxonomy" id="54005"/>
    <lineage>
        <taxon>Bacteria</taxon>
        <taxon>Bacillati</taxon>
        <taxon>Bacillota</taxon>
        <taxon>Tissierellia</taxon>
        <taxon>Tissierellales</taxon>
        <taxon>Peptoniphilaceae</taxon>
        <taxon>Peptoniphilus</taxon>
    </lineage>
</organism>
<dbReference type="Pfam" id="PF05193">
    <property type="entry name" value="Peptidase_M16_C"/>
    <property type="match status" value="1"/>
</dbReference>
<dbReference type="PANTHER" id="PTHR43016:SF13">
    <property type="entry name" value="PRESEQUENCE PROTEASE, MITOCHONDRIAL"/>
    <property type="match status" value="1"/>
</dbReference>
<dbReference type="InterPro" id="IPR007863">
    <property type="entry name" value="Peptidase_M16_C"/>
</dbReference>
<reference evidence="3 4" key="1">
    <citation type="submission" date="2016-01" db="EMBL/GenBank/DDBJ databases">
        <authorList>
            <person name="Oliw E.H."/>
        </authorList>
    </citation>
    <scope>NUCLEOTIDE SEQUENCE [LARGE SCALE GENOMIC DNA]</scope>
    <source>
        <strain evidence="3 4">CMW7756A</strain>
    </source>
</reference>
<evidence type="ECO:0000259" key="2">
    <source>
        <dbReference type="SMART" id="SM01264"/>
    </source>
</evidence>
<name>A0A133PQ81_9FIRM</name>
<dbReference type="InterPro" id="IPR011765">
    <property type="entry name" value="Pept_M16_N"/>
</dbReference>
<dbReference type="FunFam" id="3.30.830.10:FF:000034">
    <property type="entry name" value="presequence protease 1, chloroplastic/mitochondrial"/>
    <property type="match status" value="1"/>
</dbReference>
<feature type="domain" description="Peptidase M16C associated" evidence="2">
    <location>
        <begin position="460"/>
        <end position="710"/>
    </location>
</feature>
<dbReference type="GO" id="GO:0004222">
    <property type="term" value="F:metalloendopeptidase activity"/>
    <property type="evidence" value="ECO:0007669"/>
    <property type="project" value="TreeGrafter"/>
</dbReference>
<dbReference type="AlphaFoldDB" id="A0A133PQ81"/>
<dbReference type="PATRIC" id="fig|54005.3.peg.791"/>
<evidence type="ECO:0000313" key="3">
    <source>
        <dbReference type="EMBL" id="KXA30796.1"/>
    </source>
</evidence>
<protein>
    <submittedName>
        <fullName evidence="3">Peptidase M16 inactive domain protein</fullName>
    </submittedName>
</protein>
<keyword evidence="1" id="KW-0175">Coiled coil</keyword>
<evidence type="ECO:0000313" key="4">
    <source>
        <dbReference type="Proteomes" id="UP000070174"/>
    </source>
</evidence>
<accession>A0A133PQ81</accession>
<gene>
    <name evidence="3" type="ORF">HMPREF3229_00804</name>
</gene>
<dbReference type="GO" id="GO:0046872">
    <property type="term" value="F:metal ion binding"/>
    <property type="evidence" value="ECO:0007669"/>
    <property type="project" value="InterPro"/>
</dbReference>
<sequence>MEFGGINLNKYKLIEEKYIDEVASKCKVYTHIKTGARVLTLENNDDNKAFGIGFRTPPVRGNGVCHIVEHCVLSGSRKFKTKEPFMDLIKSSLQTFLNAMTFPDKTIYPVSSRNEKDFYNLMDVYLDAVFHPAIYEEEKIFLQEGWHYELKDKDDDLKYNGVVYNEMKGVYSSSENIVSDAMVFALHEDSSYGVDSGGDPKLIPSLSYQEFKDYHKKYYHPSNSYIYLYGNQNMEEALDFIDKNYLQDFDKAEINSEIILNDEIKETKDVEITFSASKEEMKDKIDYLSKGWTIGYADSKMDVFMRDFLAELLIEAQGGPLRKAILDAGLAEDVYSETSSSLPLDLSIVLKNADADKKEEFLKVLKDTLEKLVEEGIDKDLLEATLNKFEFIFREGGGTQKAIIYYIRALNSWLYDQSPLDALYYNDVLEVVKEKLDDGFVENYIKEKLIDNEYSVNLLARPELNKNDKEEEELRKELEDLKSKMSEEEIEEIVKKSRDLEDYQNAEDSKENKDTIPSLDLSDIDEKVTRYPVEEDKIGDVIYLKSNQETNGIVYTSLSHDISFIEKEEMETMSLLLSLIGLIDTENYTYEELNNEIYKATGGISFNPAVYVDAKDKEKYVLRMNIKMKSTADKFGRGLEIIDEIMKRSILDSKKRVRELLNILKSRIESTMLQNGHQFIISILKSYYSRVADIQSHIGGLNYYKFMRDFVENFEDKWEDFEKEAEKIYEKLFVRDNLIISTTGNLADLDRLKPELEKYINSLEVKNIKPADYEFVRENKNEGLYTTSNVVYVSKGYDLEDLGLKYRGDLTVLANILNSSFLHNEIRAKGGAYGGGISIGRSGDMATYSYRDPNLKNTVKVYDSIGNFVENLKMEDEDLKNFIIGSMNSFDPLLSPEQIGDINLSRFITGLTIEDLEKSKKEALETNLERLNTYGKIFDEAMKKNYLAAFGSESIIRDGSDLFKEIKSIK</sequence>
<dbReference type="EMBL" id="LRQE01000024">
    <property type="protein sequence ID" value="KXA30796.1"/>
    <property type="molecule type" value="Genomic_DNA"/>
</dbReference>
<dbReference type="InterPro" id="IPR011249">
    <property type="entry name" value="Metalloenz_LuxS/M16"/>
</dbReference>
<dbReference type="Pfam" id="PF22516">
    <property type="entry name" value="PreP_C"/>
    <property type="match status" value="1"/>
</dbReference>
<dbReference type="Pfam" id="PF08367">
    <property type="entry name" value="M16C_assoc"/>
    <property type="match status" value="1"/>
</dbReference>
<dbReference type="Proteomes" id="UP000070174">
    <property type="component" value="Unassembled WGS sequence"/>
</dbReference>
<dbReference type="PANTHER" id="PTHR43016">
    <property type="entry name" value="PRESEQUENCE PROTEASE"/>
    <property type="match status" value="1"/>
</dbReference>
<proteinExistence type="predicted"/>
<evidence type="ECO:0000256" key="1">
    <source>
        <dbReference type="SAM" id="Coils"/>
    </source>
</evidence>
<feature type="coiled-coil region" evidence="1">
    <location>
        <begin position="464"/>
        <end position="513"/>
    </location>
</feature>
<dbReference type="GO" id="GO:0016485">
    <property type="term" value="P:protein processing"/>
    <property type="evidence" value="ECO:0007669"/>
    <property type="project" value="TreeGrafter"/>
</dbReference>
<dbReference type="InterPro" id="IPR055130">
    <property type="entry name" value="PreP_C"/>
</dbReference>
<dbReference type="Gene3D" id="3.30.830.10">
    <property type="entry name" value="Metalloenzyme, LuxS/M16 peptidase-like"/>
    <property type="match status" value="4"/>
</dbReference>
<dbReference type="InterPro" id="IPR013578">
    <property type="entry name" value="Peptidase_M16C_assoc"/>
</dbReference>
<dbReference type="SUPFAM" id="SSF63411">
    <property type="entry name" value="LuxS/MPP-like metallohydrolase"/>
    <property type="match status" value="4"/>
</dbReference>
<dbReference type="SMART" id="SM01264">
    <property type="entry name" value="M16C_associated"/>
    <property type="match status" value="1"/>
</dbReference>
<dbReference type="Pfam" id="PF00675">
    <property type="entry name" value="Peptidase_M16"/>
    <property type="match status" value="1"/>
</dbReference>